<accession>A0ABU9X0D9</accession>
<evidence type="ECO:0000313" key="6">
    <source>
        <dbReference type="EMBL" id="MEN2744923.1"/>
    </source>
</evidence>
<dbReference type="SUPFAM" id="SSF51445">
    <property type="entry name" value="(Trans)glycosidases"/>
    <property type="match status" value="1"/>
</dbReference>
<keyword evidence="3 6" id="KW-0326">Glycosidase</keyword>
<evidence type="ECO:0000256" key="2">
    <source>
        <dbReference type="ARBA" id="ARBA00022801"/>
    </source>
</evidence>
<dbReference type="InterPro" id="IPR017853">
    <property type="entry name" value="GH"/>
</dbReference>
<feature type="domain" description="Glycosyl hydrolase family 13 catalytic" evidence="5">
    <location>
        <begin position="157"/>
        <end position="573"/>
    </location>
</feature>
<dbReference type="SUPFAM" id="SSF51011">
    <property type="entry name" value="Glycosyl hydrolase domain"/>
    <property type="match status" value="1"/>
</dbReference>
<dbReference type="SUPFAM" id="SSF81296">
    <property type="entry name" value="E set domains"/>
    <property type="match status" value="1"/>
</dbReference>
<dbReference type="Pfam" id="PF02922">
    <property type="entry name" value="CBM_48"/>
    <property type="match status" value="1"/>
</dbReference>
<dbReference type="InterPro" id="IPR011837">
    <property type="entry name" value="Glycogen_debranch_GlgX"/>
</dbReference>
<dbReference type="InterPro" id="IPR014756">
    <property type="entry name" value="Ig_E-set"/>
</dbReference>
<dbReference type="NCBIfam" id="TIGR02100">
    <property type="entry name" value="glgX_debranch"/>
    <property type="match status" value="1"/>
</dbReference>
<dbReference type="Proteomes" id="UP001422074">
    <property type="component" value="Unassembled WGS sequence"/>
</dbReference>
<comment type="similarity">
    <text evidence="1">Belongs to the glycosyl hydrolase 13 family.</text>
</comment>
<name>A0ABU9X0D9_9MICC</name>
<evidence type="ECO:0000256" key="3">
    <source>
        <dbReference type="ARBA" id="ARBA00023295"/>
    </source>
</evidence>
<dbReference type="RefSeq" id="WP_345885273.1">
    <property type="nucleotide sequence ID" value="NZ_JBDFRB010000007.1"/>
</dbReference>
<dbReference type="PANTHER" id="PTHR43002">
    <property type="entry name" value="GLYCOGEN DEBRANCHING ENZYME"/>
    <property type="match status" value="1"/>
</dbReference>
<evidence type="ECO:0000256" key="4">
    <source>
        <dbReference type="SAM" id="MobiDB-lite"/>
    </source>
</evidence>
<sequence length="707" mass="77875">MSTSNMTMPLAFVVTPSQPFPLGLTPARTADQQATHSVNAAVYAPGLEAVDLHFLDAEGTWHKQPLTEFTDGVHHGVIANIPEGTRYGFAARTDDAGRAPAAGAAPLLLDPYGRAVDCVDEQWASVRVRPDFDWEDVPSPAVKMRDTIIYEAHVKGQTMLHPDIPEELRGTYAGLAHPVMIEHFQRLGVTSIQLLPVHFHLDESHLQDLGLTNYWGYNTASFFAPHPGYATAAARKAGPQAVQDEFKGMVKLLHRAGLEVILDVVYNHTAEEGPDGPTSSFRGLGERQYYRCDPDGRYIDTTGCGNTLDFSNPRVVQLALDSLRLWAEEYRVDGFRFDLAVTLCRDGQHSFTPSHPFLVAAAADPVISRTKLIAEPWDVGFGGWQTGRFPQGWSDWNDHYRDTVKDFWLADRGTIEAGGTGGSTARLADALTGSHGLFAASGRSALASVNFVTAHDGFTLADLTAYHRKHNEDNGEQNRDGHSHNRSYNHGFEGPTEDEAIIAARTQSAKNVMATLLISLGVPMITAGDELGRTQQGNNNAYCQDNHITWLDWSLDTAGREMLDHTKWLIRIRRDFLERQPPSYPSREQGNYFHWFGADGLPMDPDRWQDPAVRVLQFQLGSKDGYLDGLVVLNGGDEPVEPVFPLGDGREAAYELRYSTAPALEQRIGTVYASGQAGPAEPFSLSIYRVRGAVGPREEPHAGPVRR</sequence>
<dbReference type="EC" id="3.2.1.196" evidence="6"/>
<gene>
    <name evidence="6" type="primary">glgX</name>
    <name evidence="6" type="ORF">ABCQ75_10280</name>
</gene>
<keyword evidence="7" id="KW-1185">Reference proteome</keyword>
<dbReference type="GO" id="GO:0120549">
    <property type="term" value="F:limit dextrin alpha-1,6-maltotetraose-hydrolase activity"/>
    <property type="evidence" value="ECO:0007669"/>
    <property type="project" value="UniProtKB-EC"/>
</dbReference>
<dbReference type="EMBL" id="JBDFRB010000007">
    <property type="protein sequence ID" value="MEN2744923.1"/>
    <property type="molecule type" value="Genomic_DNA"/>
</dbReference>
<dbReference type="InterPro" id="IPR004193">
    <property type="entry name" value="Glyco_hydro_13_N"/>
</dbReference>
<organism evidence="6 7">
    <name type="scientific">Sinomonas halotolerans</name>
    <dbReference type="NCBI Taxonomy" id="1644133"/>
    <lineage>
        <taxon>Bacteria</taxon>
        <taxon>Bacillati</taxon>
        <taxon>Actinomycetota</taxon>
        <taxon>Actinomycetes</taxon>
        <taxon>Micrococcales</taxon>
        <taxon>Micrococcaceae</taxon>
        <taxon>Sinomonas</taxon>
    </lineage>
</organism>
<dbReference type="Gene3D" id="2.60.40.10">
    <property type="entry name" value="Immunoglobulins"/>
    <property type="match status" value="1"/>
</dbReference>
<evidence type="ECO:0000313" key="7">
    <source>
        <dbReference type="Proteomes" id="UP001422074"/>
    </source>
</evidence>
<evidence type="ECO:0000259" key="5">
    <source>
        <dbReference type="SMART" id="SM00642"/>
    </source>
</evidence>
<feature type="region of interest" description="Disordered" evidence="4">
    <location>
        <begin position="471"/>
        <end position="494"/>
    </location>
</feature>
<reference evidence="6 7" key="1">
    <citation type="submission" date="2024-05" db="EMBL/GenBank/DDBJ databases">
        <title>Sinomonas sp. nov., isolated from a waste landfill.</title>
        <authorList>
            <person name="Zhao Y."/>
        </authorList>
    </citation>
    <scope>NUCLEOTIDE SEQUENCE [LARGE SCALE GENOMIC DNA]</scope>
    <source>
        <strain evidence="6 7">CCTCC AB2014300</strain>
    </source>
</reference>
<dbReference type="SMART" id="SM00642">
    <property type="entry name" value="Aamy"/>
    <property type="match status" value="1"/>
</dbReference>
<dbReference type="Gene3D" id="3.20.20.80">
    <property type="entry name" value="Glycosidases"/>
    <property type="match status" value="1"/>
</dbReference>
<feature type="compositionally biased region" description="Basic and acidic residues" evidence="4">
    <location>
        <begin position="471"/>
        <end position="483"/>
    </location>
</feature>
<dbReference type="InterPro" id="IPR013783">
    <property type="entry name" value="Ig-like_fold"/>
</dbReference>
<proteinExistence type="inferred from homology"/>
<dbReference type="CDD" id="cd11326">
    <property type="entry name" value="AmyAc_Glg_debranch"/>
    <property type="match status" value="1"/>
</dbReference>
<protein>
    <submittedName>
        <fullName evidence="6">Glycogen debranching protein GlgX</fullName>
        <ecNumber evidence="6">3.2.1.196</ecNumber>
    </submittedName>
</protein>
<evidence type="ECO:0000256" key="1">
    <source>
        <dbReference type="ARBA" id="ARBA00008061"/>
    </source>
</evidence>
<keyword evidence="2 6" id="KW-0378">Hydrolase</keyword>
<dbReference type="InterPro" id="IPR006047">
    <property type="entry name" value="GH13_cat_dom"/>
</dbReference>
<comment type="caution">
    <text evidence="6">The sequence shown here is derived from an EMBL/GenBank/DDBJ whole genome shotgun (WGS) entry which is preliminary data.</text>
</comment>